<evidence type="ECO:0000313" key="4">
    <source>
        <dbReference type="Proteomes" id="UP001141259"/>
    </source>
</evidence>
<feature type="domain" description="Activator of Hsp90 ATPase homologue 1/2-like C-terminal" evidence="2">
    <location>
        <begin position="22"/>
        <end position="135"/>
    </location>
</feature>
<organism evidence="3 4">
    <name type="scientific">Umezawaea endophytica</name>
    <dbReference type="NCBI Taxonomy" id="1654476"/>
    <lineage>
        <taxon>Bacteria</taxon>
        <taxon>Bacillati</taxon>
        <taxon>Actinomycetota</taxon>
        <taxon>Actinomycetes</taxon>
        <taxon>Pseudonocardiales</taxon>
        <taxon>Pseudonocardiaceae</taxon>
        <taxon>Umezawaea</taxon>
    </lineage>
</organism>
<dbReference type="Proteomes" id="UP001141259">
    <property type="component" value="Unassembled WGS sequence"/>
</dbReference>
<dbReference type="InterPro" id="IPR013538">
    <property type="entry name" value="ASHA1/2-like_C"/>
</dbReference>
<dbReference type="Gene3D" id="3.30.530.20">
    <property type="match status" value="2"/>
</dbReference>
<dbReference type="RefSeq" id="WP_259626564.1">
    <property type="nucleotide sequence ID" value="NZ_JANYMP010000016.1"/>
</dbReference>
<dbReference type="InterPro" id="IPR023393">
    <property type="entry name" value="START-like_dom_sf"/>
</dbReference>
<dbReference type="CDD" id="cd08899">
    <property type="entry name" value="SRPBCC_CalC_Aha1-like_6"/>
    <property type="match status" value="1"/>
</dbReference>
<comment type="caution">
    <text evidence="3">The sequence shown here is derived from an EMBL/GenBank/DDBJ whole genome shotgun (WGS) entry which is preliminary data.</text>
</comment>
<reference evidence="3" key="1">
    <citation type="submission" date="2022-08" db="EMBL/GenBank/DDBJ databases">
        <authorList>
            <person name="Tistechok S."/>
            <person name="Samborskyy M."/>
            <person name="Roman I."/>
        </authorList>
    </citation>
    <scope>NUCLEOTIDE SEQUENCE</scope>
    <source>
        <strain evidence="3">DSM 103496</strain>
    </source>
</reference>
<dbReference type="EMBL" id="JANYMP010000016">
    <property type="protein sequence ID" value="MCS7481075.1"/>
    <property type="molecule type" value="Genomic_DNA"/>
</dbReference>
<keyword evidence="4" id="KW-1185">Reference proteome</keyword>
<evidence type="ECO:0000313" key="3">
    <source>
        <dbReference type="EMBL" id="MCS7481075.1"/>
    </source>
</evidence>
<dbReference type="Pfam" id="PF08327">
    <property type="entry name" value="AHSA1"/>
    <property type="match status" value="1"/>
</dbReference>
<sequence length="296" mass="32535">MSAKLETVDGRPVLRFERTVKHPVAKVWRAITEADHLAVWFPASVDLELIPGAAMRFTFPDQAPVDGSSTGEVLEVDPPEVFTFRWNNDVLRFELSSIDDGCLIRFTQVIGGGRIAAGRNAVGWDVCLDALDALLDGRGFEGPSGWLGPMEGYIREFGLDVGSLEGRLVRFVRDLVWRPAADVWALLVEGSEPAVGGEPSVRAVNGYVPAEPLTVVEAPRVLAYGAVRWEIVHDPEEGTRVELTHDLPVGADAASVLAAWHVHLELFFAATFGEIRCPWPEDRVEKLRERYSPAGE</sequence>
<gene>
    <name evidence="3" type="ORF">NZH93_29830</name>
</gene>
<dbReference type="AlphaFoldDB" id="A0A9X2VQQ0"/>
<comment type="similarity">
    <text evidence="1">Belongs to the AHA1 family.</text>
</comment>
<dbReference type="SUPFAM" id="SSF55961">
    <property type="entry name" value="Bet v1-like"/>
    <property type="match status" value="2"/>
</dbReference>
<name>A0A9X2VQQ0_9PSEU</name>
<evidence type="ECO:0000256" key="1">
    <source>
        <dbReference type="ARBA" id="ARBA00006817"/>
    </source>
</evidence>
<protein>
    <submittedName>
        <fullName evidence="3">SRPBCC family protein</fullName>
    </submittedName>
</protein>
<proteinExistence type="inferred from homology"/>
<evidence type="ECO:0000259" key="2">
    <source>
        <dbReference type="Pfam" id="PF08327"/>
    </source>
</evidence>
<accession>A0A9X2VQQ0</accession>